<feature type="compositionally biased region" description="Polar residues" evidence="1">
    <location>
        <begin position="11"/>
        <end position="20"/>
    </location>
</feature>
<proteinExistence type="predicted"/>
<protein>
    <submittedName>
        <fullName evidence="2">Uncharacterized protein</fullName>
    </submittedName>
</protein>
<gene>
    <name evidence="2" type="ORF">HPP92_024419</name>
</gene>
<dbReference type="AlphaFoldDB" id="A0A835PS19"/>
<evidence type="ECO:0000313" key="3">
    <source>
        <dbReference type="Proteomes" id="UP000636800"/>
    </source>
</evidence>
<evidence type="ECO:0000256" key="1">
    <source>
        <dbReference type="SAM" id="MobiDB-lite"/>
    </source>
</evidence>
<dbReference type="Proteomes" id="UP000636800">
    <property type="component" value="Chromosome 13"/>
</dbReference>
<dbReference type="OrthoDB" id="1073427at2759"/>
<comment type="caution">
    <text evidence="2">The sequence shown here is derived from an EMBL/GenBank/DDBJ whole genome shotgun (WGS) entry which is preliminary data.</text>
</comment>
<evidence type="ECO:0000313" key="2">
    <source>
        <dbReference type="EMBL" id="KAG0455127.1"/>
    </source>
</evidence>
<sequence>MKNLPLIAPNASPSSSRRLQETQVVRRNPRHFQEGTTPTQAKAAWWIKAKPQRTRQIFPEPKAFNDPPVFPLFRSGTVIFCPDAQLWTRRLASPVAWGTVSWAASHPPSP</sequence>
<dbReference type="EMBL" id="JADCNL010000013">
    <property type="protein sequence ID" value="KAG0455127.1"/>
    <property type="molecule type" value="Genomic_DNA"/>
</dbReference>
<reference evidence="2 3" key="1">
    <citation type="journal article" date="2020" name="Nat. Food">
        <title>A phased Vanilla planifolia genome enables genetic improvement of flavour and production.</title>
        <authorList>
            <person name="Hasing T."/>
            <person name="Tang H."/>
            <person name="Brym M."/>
            <person name="Khazi F."/>
            <person name="Huang T."/>
            <person name="Chambers A.H."/>
        </authorList>
    </citation>
    <scope>NUCLEOTIDE SEQUENCE [LARGE SCALE GENOMIC DNA]</scope>
    <source>
        <tissue evidence="2">Leaf</tissue>
    </source>
</reference>
<keyword evidence="3" id="KW-1185">Reference proteome</keyword>
<organism evidence="2 3">
    <name type="scientific">Vanilla planifolia</name>
    <name type="common">Vanilla</name>
    <dbReference type="NCBI Taxonomy" id="51239"/>
    <lineage>
        <taxon>Eukaryota</taxon>
        <taxon>Viridiplantae</taxon>
        <taxon>Streptophyta</taxon>
        <taxon>Embryophyta</taxon>
        <taxon>Tracheophyta</taxon>
        <taxon>Spermatophyta</taxon>
        <taxon>Magnoliopsida</taxon>
        <taxon>Liliopsida</taxon>
        <taxon>Asparagales</taxon>
        <taxon>Orchidaceae</taxon>
        <taxon>Vanilloideae</taxon>
        <taxon>Vanilleae</taxon>
        <taxon>Vanilla</taxon>
    </lineage>
</organism>
<name>A0A835PS19_VANPL</name>
<feature type="region of interest" description="Disordered" evidence="1">
    <location>
        <begin position="1"/>
        <end position="20"/>
    </location>
</feature>
<accession>A0A835PS19</accession>